<dbReference type="PROSITE" id="PS00211">
    <property type="entry name" value="ABC_TRANSPORTER_1"/>
    <property type="match status" value="1"/>
</dbReference>
<dbReference type="InterPro" id="IPR003593">
    <property type="entry name" value="AAA+_ATPase"/>
</dbReference>
<evidence type="ECO:0000256" key="3">
    <source>
        <dbReference type="ARBA" id="ARBA00022840"/>
    </source>
</evidence>
<evidence type="ECO:0000313" key="5">
    <source>
        <dbReference type="EMBL" id="SDM67460.1"/>
    </source>
</evidence>
<accession>A0A1G9V5V6</accession>
<dbReference type="PROSITE" id="PS50893">
    <property type="entry name" value="ABC_TRANSPORTER_2"/>
    <property type="match status" value="1"/>
</dbReference>
<dbReference type="GO" id="GO:0005524">
    <property type="term" value="F:ATP binding"/>
    <property type="evidence" value="ECO:0007669"/>
    <property type="project" value="UniProtKB-KW"/>
</dbReference>
<dbReference type="SMART" id="SM00382">
    <property type="entry name" value="AAA"/>
    <property type="match status" value="1"/>
</dbReference>
<evidence type="ECO:0000256" key="1">
    <source>
        <dbReference type="ARBA" id="ARBA00022448"/>
    </source>
</evidence>
<dbReference type="RefSeq" id="WP_091649666.1">
    <property type="nucleotide sequence ID" value="NZ_FNHQ01000011.1"/>
</dbReference>
<organism evidence="5 6">
    <name type="scientific">Megasphaera paucivorans</name>
    <dbReference type="NCBI Taxonomy" id="349095"/>
    <lineage>
        <taxon>Bacteria</taxon>
        <taxon>Bacillati</taxon>
        <taxon>Bacillota</taxon>
        <taxon>Negativicutes</taxon>
        <taxon>Veillonellales</taxon>
        <taxon>Veillonellaceae</taxon>
        <taxon>Megasphaera</taxon>
    </lineage>
</organism>
<evidence type="ECO:0000313" key="6">
    <source>
        <dbReference type="Proteomes" id="UP000199309"/>
    </source>
</evidence>
<dbReference type="InterPro" id="IPR050319">
    <property type="entry name" value="ABC_transp_ATP-bind"/>
</dbReference>
<keyword evidence="6" id="KW-1185">Reference proteome</keyword>
<gene>
    <name evidence="5" type="ORF">SAMN05660299_01337</name>
</gene>
<protein>
    <submittedName>
        <fullName evidence="5">Peptide/nickel transport system ATP-binding protein</fullName>
    </submittedName>
</protein>
<dbReference type="AlphaFoldDB" id="A0A1G9V5V6"/>
<dbReference type="Gene3D" id="3.40.50.300">
    <property type="entry name" value="P-loop containing nucleotide triphosphate hydrolases"/>
    <property type="match status" value="1"/>
</dbReference>
<name>A0A1G9V5V6_9FIRM</name>
<dbReference type="SUPFAM" id="SSF52540">
    <property type="entry name" value="P-loop containing nucleoside triphosphate hydrolases"/>
    <property type="match status" value="1"/>
</dbReference>
<dbReference type="InterPro" id="IPR017871">
    <property type="entry name" value="ABC_transporter-like_CS"/>
</dbReference>
<keyword evidence="3 5" id="KW-0067">ATP-binding</keyword>
<dbReference type="STRING" id="349095.SAMN05660299_01337"/>
<dbReference type="GO" id="GO:0055085">
    <property type="term" value="P:transmembrane transport"/>
    <property type="evidence" value="ECO:0007669"/>
    <property type="project" value="UniProtKB-ARBA"/>
</dbReference>
<evidence type="ECO:0000256" key="2">
    <source>
        <dbReference type="ARBA" id="ARBA00022741"/>
    </source>
</evidence>
<dbReference type="PANTHER" id="PTHR43776">
    <property type="entry name" value="TRANSPORT ATP-BINDING PROTEIN"/>
    <property type="match status" value="1"/>
</dbReference>
<dbReference type="InterPro" id="IPR003439">
    <property type="entry name" value="ABC_transporter-like_ATP-bd"/>
</dbReference>
<dbReference type="EMBL" id="FNHQ01000011">
    <property type="protein sequence ID" value="SDM67460.1"/>
    <property type="molecule type" value="Genomic_DNA"/>
</dbReference>
<dbReference type="OrthoDB" id="9779287at2"/>
<keyword evidence="1" id="KW-0813">Transport</keyword>
<sequence length="246" mass="27830">MLLTVKNLTKTYYQYKPIQALDHISFQMDAGEIIAVIGESGSGKSTLAQCLCRFINSDEGEIFFDGQDITHISEQHCKKIYSQMQMVFQNPIESFHPRKTLRKSIIAGPQNFHIHISQAAWHQLVEEVQLNTSFLDRYPHQISGGECQRAALLRALCINPKLLVCDEVTSALDVSTQGKIADLIKSICCSHHIACLFITHDLCLARWISTKTMVLHNGRLIENGPTEKIFTNPQENYTKELLSSRI</sequence>
<dbReference type="Proteomes" id="UP000199309">
    <property type="component" value="Unassembled WGS sequence"/>
</dbReference>
<reference evidence="5 6" key="1">
    <citation type="submission" date="2016-10" db="EMBL/GenBank/DDBJ databases">
        <authorList>
            <person name="de Groot N.N."/>
        </authorList>
    </citation>
    <scope>NUCLEOTIDE SEQUENCE [LARGE SCALE GENOMIC DNA]</scope>
    <source>
        <strain evidence="5 6">DSM 16981</strain>
    </source>
</reference>
<keyword evidence="2" id="KW-0547">Nucleotide-binding</keyword>
<dbReference type="GO" id="GO:0016887">
    <property type="term" value="F:ATP hydrolysis activity"/>
    <property type="evidence" value="ECO:0007669"/>
    <property type="project" value="InterPro"/>
</dbReference>
<proteinExistence type="predicted"/>
<dbReference type="Pfam" id="PF00005">
    <property type="entry name" value="ABC_tran"/>
    <property type="match status" value="1"/>
</dbReference>
<evidence type="ECO:0000259" key="4">
    <source>
        <dbReference type="PROSITE" id="PS50893"/>
    </source>
</evidence>
<feature type="domain" description="ABC transporter" evidence="4">
    <location>
        <begin position="3"/>
        <end position="242"/>
    </location>
</feature>
<dbReference type="InterPro" id="IPR027417">
    <property type="entry name" value="P-loop_NTPase"/>
</dbReference>
<dbReference type="CDD" id="cd03257">
    <property type="entry name" value="ABC_NikE_OppD_transporters"/>
    <property type="match status" value="1"/>
</dbReference>